<evidence type="ECO:0000313" key="2">
    <source>
        <dbReference type="EMBL" id="GMA25039.1"/>
    </source>
</evidence>
<feature type="compositionally biased region" description="Basic and acidic residues" evidence="1">
    <location>
        <begin position="50"/>
        <end position="70"/>
    </location>
</feature>
<proteinExistence type="predicted"/>
<feature type="compositionally biased region" description="Basic and acidic residues" evidence="1">
    <location>
        <begin position="1"/>
        <end position="11"/>
    </location>
</feature>
<feature type="region of interest" description="Disordered" evidence="1">
    <location>
        <begin position="1"/>
        <end position="98"/>
    </location>
</feature>
<sequence length="196" mass="21439">MRGEPGTDRHVSRIVPAGLVHDEPREPSRFVASRDDDVHRLAMPAAKPVQLERRPARERHRDGLRPEHRGPVPRLTDQRSAVQDEDLRRDEPPAPGRHLIVDVASRDAEGRELTAGAHAVLTGRELAQPGDDVEDVGPTGHGSQGWWVGRSLGGGVSWPVDDHPQRSLVRSLRPVGRLACAPVAATTGTRPHPDPR</sequence>
<comment type="caution">
    <text evidence="2">The sequence shown here is derived from an EMBL/GenBank/DDBJ whole genome shotgun (WGS) entry which is preliminary data.</text>
</comment>
<protein>
    <submittedName>
        <fullName evidence="2">Uncharacterized protein</fullName>
    </submittedName>
</protein>
<feature type="region of interest" description="Disordered" evidence="1">
    <location>
        <begin position="122"/>
        <end position="148"/>
    </location>
</feature>
<name>A0ABQ6I5E3_9MICO</name>
<evidence type="ECO:0000313" key="3">
    <source>
        <dbReference type="Proteomes" id="UP001157091"/>
    </source>
</evidence>
<dbReference type="EMBL" id="BSUK01000001">
    <property type="protein sequence ID" value="GMA25039.1"/>
    <property type="molecule type" value="Genomic_DNA"/>
</dbReference>
<dbReference type="Proteomes" id="UP001157091">
    <property type="component" value="Unassembled WGS sequence"/>
</dbReference>
<reference evidence="3" key="1">
    <citation type="journal article" date="2019" name="Int. J. Syst. Evol. Microbiol.">
        <title>The Global Catalogue of Microorganisms (GCM) 10K type strain sequencing project: providing services to taxonomists for standard genome sequencing and annotation.</title>
        <authorList>
            <consortium name="The Broad Institute Genomics Platform"/>
            <consortium name="The Broad Institute Genome Sequencing Center for Infectious Disease"/>
            <person name="Wu L."/>
            <person name="Ma J."/>
        </authorList>
    </citation>
    <scope>NUCLEOTIDE SEQUENCE [LARGE SCALE GENOMIC DNA]</scope>
    <source>
        <strain evidence="3">NBRC 106348</strain>
    </source>
</reference>
<feature type="compositionally biased region" description="Basic and acidic residues" evidence="1">
    <location>
        <begin position="20"/>
        <end position="40"/>
    </location>
</feature>
<organism evidence="2 3">
    <name type="scientific">Luteimicrobium album</name>
    <dbReference type="NCBI Taxonomy" id="1054550"/>
    <lineage>
        <taxon>Bacteria</taxon>
        <taxon>Bacillati</taxon>
        <taxon>Actinomycetota</taxon>
        <taxon>Actinomycetes</taxon>
        <taxon>Micrococcales</taxon>
        <taxon>Luteimicrobium</taxon>
    </lineage>
</organism>
<accession>A0ABQ6I5E3</accession>
<keyword evidence="3" id="KW-1185">Reference proteome</keyword>
<gene>
    <name evidence="2" type="ORF">GCM10025864_27980</name>
</gene>
<evidence type="ECO:0000256" key="1">
    <source>
        <dbReference type="SAM" id="MobiDB-lite"/>
    </source>
</evidence>